<sequence>MPGGPREGPLSREKPGSEPVSLTHGWLPASLHPSTPGSTASKRLATVASESTCSGDRTWWSGRASLRNGPSVASDGGTHRWMRGRARDQCSLPVFTAERSLEPLPGQWACSSIPGTTTGPARLCAPGHGVRPSRPSLDSPRVQSCWEVSVCGQEDGFWFDFFQTLVFFDPCGDHEGTEVSLHHCGALKSSGPLCQTEPGG</sequence>
<organism evidence="2 3">
    <name type="scientific">Callorhinus ursinus</name>
    <name type="common">Northern fur seal</name>
    <dbReference type="NCBI Taxonomy" id="34884"/>
    <lineage>
        <taxon>Eukaryota</taxon>
        <taxon>Metazoa</taxon>
        <taxon>Chordata</taxon>
        <taxon>Craniata</taxon>
        <taxon>Vertebrata</taxon>
        <taxon>Euteleostomi</taxon>
        <taxon>Mammalia</taxon>
        <taxon>Eutheria</taxon>
        <taxon>Laurasiatheria</taxon>
        <taxon>Carnivora</taxon>
        <taxon>Caniformia</taxon>
        <taxon>Pinnipedia</taxon>
        <taxon>Otariidae</taxon>
        <taxon>Callorhinus</taxon>
    </lineage>
</organism>
<feature type="compositionally biased region" description="Polar residues" evidence="1">
    <location>
        <begin position="32"/>
        <end position="41"/>
    </location>
</feature>
<evidence type="ECO:0000313" key="3">
    <source>
        <dbReference type="RefSeq" id="XP_025714406.1"/>
    </source>
</evidence>
<evidence type="ECO:0000256" key="1">
    <source>
        <dbReference type="SAM" id="MobiDB-lite"/>
    </source>
</evidence>
<gene>
    <name evidence="3" type="primary">LOC112813604</name>
</gene>
<accession>A0A3Q7PF01</accession>
<evidence type="ECO:0000313" key="2">
    <source>
        <dbReference type="Proteomes" id="UP000286641"/>
    </source>
</evidence>
<name>A0A3Q7PF01_CALUR</name>
<reference key="1">
    <citation type="submission" date="2019-01" db="UniProtKB">
        <authorList>
            <consortium name="RefSeq"/>
        </authorList>
    </citation>
    <scope>IDENTIFICATION</scope>
</reference>
<dbReference type="InParanoid" id="A0A3Q7PF01"/>
<reference evidence="3" key="2">
    <citation type="submission" date="2025-08" db="UniProtKB">
        <authorList>
            <consortium name="RefSeq"/>
        </authorList>
    </citation>
    <scope>IDENTIFICATION</scope>
    <source>
        <tissue evidence="3">Blood</tissue>
    </source>
</reference>
<feature type="region of interest" description="Disordered" evidence="1">
    <location>
        <begin position="1"/>
        <end position="41"/>
    </location>
</feature>
<dbReference type="Proteomes" id="UP000286641">
    <property type="component" value="Unplaced"/>
</dbReference>
<dbReference type="AlphaFoldDB" id="A0A3Q7PF01"/>
<dbReference type="RefSeq" id="XP_025714406.1">
    <property type="nucleotide sequence ID" value="XM_025858621.1"/>
</dbReference>
<keyword evidence="2" id="KW-1185">Reference proteome</keyword>
<protein>
    <submittedName>
        <fullName evidence="3">Uncharacterized protein LOC112813604 isoform X1</fullName>
    </submittedName>
</protein>
<proteinExistence type="predicted"/>